<evidence type="ECO:0000256" key="5">
    <source>
        <dbReference type="ARBA" id="ARBA00022617"/>
    </source>
</evidence>
<keyword evidence="11 13" id="KW-0472">Membrane</keyword>
<feature type="domain" description="Cytochrome b561 bacterial/Ni-hydrogenase" evidence="14">
    <location>
        <begin position="5"/>
        <end position="175"/>
    </location>
</feature>
<dbReference type="SUPFAM" id="SSF81342">
    <property type="entry name" value="Transmembrane di-heme cytochromes"/>
    <property type="match status" value="1"/>
</dbReference>
<name>A0A1T4KND4_9HYPH</name>
<evidence type="ECO:0000256" key="2">
    <source>
        <dbReference type="ARBA" id="ARBA00004651"/>
    </source>
</evidence>
<evidence type="ECO:0000256" key="7">
    <source>
        <dbReference type="ARBA" id="ARBA00022723"/>
    </source>
</evidence>
<dbReference type="Pfam" id="PF01292">
    <property type="entry name" value="Ni_hydr_CYTB"/>
    <property type="match status" value="1"/>
</dbReference>
<dbReference type="STRING" id="225324.SAMN02745126_01065"/>
<evidence type="ECO:0000256" key="3">
    <source>
        <dbReference type="ARBA" id="ARBA00022448"/>
    </source>
</evidence>
<dbReference type="Gene3D" id="1.20.950.20">
    <property type="entry name" value="Transmembrane di-heme cytochromes, Chain C"/>
    <property type="match status" value="1"/>
</dbReference>
<evidence type="ECO:0000256" key="13">
    <source>
        <dbReference type="SAM" id="Phobius"/>
    </source>
</evidence>
<dbReference type="GO" id="GO:0020037">
    <property type="term" value="F:heme binding"/>
    <property type="evidence" value="ECO:0007669"/>
    <property type="project" value="TreeGrafter"/>
</dbReference>
<keyword evidence="8" id="KW-0249">Electron transport</keyword>
<dbReference type="PANTHER" id="PTHR30529:SF1">
    <property type="entry name" value="CYTOCHROME B561 HOMOLOG 2"/>
    <property type="match status" value="1"/>
</dbReference>
<keyword evidence="10" id="KW-0408">Iron</keyword>
<accession>A0A1T4KND4</accession>
<evidence type="ECO:0000259" key="14">
    <source>
        <dbReference type="Pfam" id="PF01292"/>
    </source>
</evidence>
<keyword evidence="16" id="KW-1185">Reference proteome</keyword>
<sequence length="178" mass="20232">MTAARYHPFARLLHWITALAVFGLIGLGLWMTGLPIGLPKLLAYAWHKWIGLTVLGLTVIRLLWRRRSPPPVLPTTITPWERRLAPWGHWALLALLLALPLSGWLMSSAGGVAIFWFGLIRVPDLVPRDAGLFEGLRMLHHWLAWLLIAILAIHLAAVARHDVVRRDGIFRRMWFSGR</sequence>
<dbReference type="GO" id="GO:0005886">
    <property type="term" value="C:plasma membrane"/>
    <property type="evidence" value="ECO:0007669"/>
    <property type="project" value="UniProtKB-SubCell"/>
</dbReference>
<reference evidence="16" key="1">
    <citation type="submission" date="2017-02" db="EMBL/GenBank/DDBJ databases">
        <authorList>
            <person name="Varghese N."/>
            <person name="Submissions S."/>
        </authorList>
    </citation>
    <scope>NUCLEOTIDE SEQUENCE [LARGE SCALE GENOMIC DNA]</scope>
    <source>
        <strain evidence="16">ATCC 27094</strain>
    </source>
</reference>
<evidence type="ECO:0000313" key="15">
    <source>
        <dbReference type="EMBL" id="SJZ43925.1"/>
    </source>
</evidence>
<dbReference type="GO" id="GO:0009055">
    <property type="term" value="F:electron transfer activity"/>
    <property type="evidence" value="ECO:0007669"/>
    <property type="project" value="InterPro"/>
</dbReference>
<evidence type="ECO:0000256" key="6">
    <source>
        <dbReference type="ARBA" id="ARBA00022692"/>
    </source>
</evidence>
<feature type="transmembrane region" description="Helical" evidence="13">
    <location>
        <begin position="44"/>
        <end position="64"/>
    </location>
</feature>
<feature type="transmembrane region" description="Helical" evidence="13">
    <location>
        <begin position="139"/>
        <end position="159"/>
    </location>
</feature>
<dbReference type="GO" id="GO:0046872">
    <property type="term" value="F:metal ion binding"/>
    <property type="evidence" value="ECO:0007669"/>
    <property type="project" value="UniProtKB-KW"/>
</dbReference>
<dbReference type="InterPro" id="IPR011577">
    <property type="entry name" value="Cyt_b561_bac/Ni-Hgenase"/>
</dbReference>
<proteinExistence type="inferred from homology"/>
<dbReference type="AlphaFoldDB" id="A0A1T4KND4"/>
<dbReference type="InterPro" id="IPR052168">
    <property type="entry name" value="Cytochrome_b561_oxidase"/>
</dbReference>
<dbReference type="RefSeq" id="WP_218190947.1">
    <property type="nucleotide sequence ID" value="NZ_FUWJ01000001.1"/>
</dbReference>
<keyword evidence="5" id="KW-0349">Heme</keyword>
<organism evidence="15 16">
    <name type="scientific">Enhydrobacter aerosaccus</name>
    <dbReference type="NCBI Taxonomy" id="225324"/>
    <lineage>
        <taxon>Bacteria</taxon>
        <taxon>Pseudomonadati</taxon>
        <taxon>Pseudomonadota</taxon>
        <taxon>Alphaproteobacteria</taxon>
        <taxon>Hyphomicrobiales</taxon>
        <taxon>Enhydrobacter</taxon>
    </lineage>
</organism>
<evidence type="ECO:0000256" key="1">
    <source>
        <dbReference type="ARBA" id="ARBA00001970"/>
    </source>
</evidence>
<comment type="cofactor">
    <cofactor evidence="1">
        <name>heme b</name>
        <dbReference type="ChEBI" id="CHEBI:60344"/>
    </cofactor>
</comment>
<dbReference type="EMBL" id="FUWJ01000001">
    <property type="protein sequence ID" value="SJZ43925.1"/>
    <property type="molecule type" value="Genomic_DNA"/>
</dbReference>
<comment type="subcellular location">
    <subcellularLocation>
        <location evidence="2">Cell membrane</location>
        <topology evidence="2">Multi-pass membrane protein</topology>
    </subcellularLocation>
</comment>
<keyword evidence="6 13" id="KW-0812">Transmembrane</keyword>
<keyword evidence="9 13" id="KW-1133">Transmembrane helix</keyword>
<gene>
    <name evidence="15" type="ORF">SAMN02745126_01065</name>
</gene>
<feature type="transmembrane region" description="Helical" evidence="13">
    <location>
        <begin position="12"/>
        <end position="32"/>
    </location>
</feature>
<dbReference type="Proteomes" id="UP000190092">
    <property type="component" value="Unassembled WGS sequence"/>
</dbReference>
<dbReference type="GO" id="GO:0022904">
    <property type="term" value="P:respiratory electron transport chain"/>
    <property type="evidence" value="ECO:0007669"/>
    <property type="project" value="InterPro"/>
</dbReference>
<keyword evidence="7" id="KW-0479">Metal-binding</keyword>
<evidence type="ECO:0000256" key="8">
    <source>
        <dbReference type="ARBA" id="ARBA00022982"/>
    </source>
</evidence>
<feature type="transmembrane region" description="Helical" evidence="13">
    <location>
        <begin position="90"/>
        <end position="119"/>
    </location>
</feature>
<evidence type="ECO:0000256" key="9">
    <source>
        <dbReference type="ARBA" id="ARBA00022989"/>
    </source>
</evidence>
<evidence type="ECO:0000256" key="12">
    <source>
        <dbReference type="ARBA" id="ARBA00037975"/>
    </source>
</evidence>
<evidence type="ECO:0000256" key="4">
    <source>
        <dbReference type="ARBA" id="ARBA00022475"/>
    </source>
</evidence>
<evidence type="ECO:0000256" key="11">
    <source>
        <dbReference type="ARBA" id="ARBA00023136"/>
    </source>
</evidence>
<comment type="similarity">
    <text evidence="12">Belongs to the cytochrome b561 family.</text>
</comment>
<protein>
    <submittedName>
        <fullName evidence="15">Cytochrome b561</fullName>
    </submittedName>
</protein>
<keyword evidence="3" id="KW-0813">Transport</keyword>
<dbReference type="PANTHER" id="PTHR30529">
    <property type="entry name" value="CYTOCHROME B561"/>
    <property type="match status" value="1"/>
</dbReference>
<dbReference type="InterPro" id="IPR016174">
    <property type="entry name" value="Di-haem_cyt_TM"/>
</dbReference>
<evidence type="ECO:0000256" key="10">
    <source>
        <dbReference type="ARBA" id="ARBA00023004"/>
    </source>
</evidence>
<keyword evidence="4" id="KW-1003">Cell membrane</keyword>
<evidence type="ECO:0000313" key="16">
    <source>
        <dbReference type="Proteomes" id="UP000190092"/>
    </source>
</evidence>